<dbReference type="OrthoDB" id="2688021at2759"/>
<dbReference type="AlphaFoldDB" id="A0A166B5Z3"/>
<organism evidence="2 3">
    <name type="scientific">Athelia psychrophila</name>
    <dbReference type="NCBI Taxonomy" id="1759441"/>
    <lineage>
        <taxon>Eukaryota</taxon>
        <taxon>Fungi</taxon>
        <taxon>Dikarya</taxon>
        <taxon>Basidiomycota</taxon>
        <taxon>Agaricomycotina</taxon>
        <taxon>Agaricomycetes</taxon>
        <taxon>Agaricomycetidae</taxon>
        <taxon>Atheliales</taxon>
        <taxon>Atheliaceae</taxon>
        <taxon>Athelia</taxon>
    </lineage>
</organism>
<protein>
    <submittedName>
        <fullName evidence="2">Uncharacterized protein</fullName>
    </submittedName>
</protein>
<name>A0A166B5Z3_9AGAM</name>
<evidence type="ECO:0000256" key="1">
    <source>
        <dbReference type="SAM" id="Phobius"/>
    </source>
</evidence>
<evidence type="ECO:0000313" key="3">
    <source>
        <dbReference type="Proteomes" id="UP000076532"/>
    </source>
</evidence>
<keyword evidence="1" id="KW-0472">Membrane</keyword>
<proteinExistence type="predicted"/>
<keyword evidence="1" id="KW-0812">Transmembrane</keyword>
<dbReference type="EMBL" id="KV417649">
    <property type="protein sequence ID" value="KZP12309.1"/>
    <property type="molecule type" value="Genomic_DNA"/>
</dbReference>
<feature type="transmembrane region" description="Helical" evidence="1">
    <location>
        <begin position="212"/>
        <end position="232"/>
    </location>
</feature>
<dbReference type="Proteomes" id="UP000076532">
    <property type="component" value="Unassembled WGS sequence"/>
</dbReference>
<sequence>ATYSIRTVTVLTWSSSPFDTAVALLHNGLITRRTGRSMHTVIDTDDELAPARKHQPSAWQSHPVVWKVVICFWLLCFACAIWGGWVLIPNSKTVMFNIAYNVDPAGGMEIWPTIFASFVAAQGALTFGLHCVELNVNIMRDESQWRRASTSSGMAMSSPIMAVLGSWPNVSLLVAKPTLHWLFGLAMAMIATCDPLNDPLLTISIVNRPQQIWNLSGALLIVAVVVTCLALYHPRGVQPATFGNIQTIVNVIDIWAPKIWWGYKVTNESIGHAGES</sequence>
<feature type="transmembrane region" description="Helical" evidence="1">
    <location>
        <begin position="110"/>
        <end position="132"/>
    </location>
</feature>
<dbReference type="STRING" id="436010.A0A166B5Z3"/>
<accession>A0A166B5Z3</accession>
<gene>
    <name evidence="2" type="ORF">FIBSPDRAFT_679307</name>
</gene>
<feature type="non-terminal residue" evidence="2">
    <location>
        <position position="1"/>
    </location>
</feature>
<feature type="non-terminal residue" evidence="2">
    <location>
        <position position="276"/>
    </location>
</feature>
<feature type="transmembrane region" description="Helical" evidence="1">
    <location>
        <begin position="64"/>
        <end position="88"/>
    </location>
</feature>
<evidence type="ECO:0000313" key="2">
    <source>
        <dbReference type="EMBL" id="KZP12309.1"/>
    </source>
</evidence>
<reference evidence="2 3" key="1">
    <citation type="journal article" date="2016" name="Mol. Biol. Evol.">
        <title>Comparative Genomics of Early-Diverging Mushroom-Forming Fungi Provides Insights into the Origins of Lignocellulose Decay Capabilities.</title>
        <authorList>
            <person name="Nagy L.G."/>
            <person name="Riley R."/>
            <person name="Tritt A."/>
            <person name="Adam C."/>
            <person name="Daum C."/>
            <person name="Floudas D."/>
            <person name="Sun H."/>
            <person name="Yadav J.S."/>
            <person name="Pangilinan J."/>
            <person name="Larsson K.H."/>
            <person name="Matsuura K."/>
            <person name="Barry K."/>
            <person name="Labutti K."/>
            <person name="Kuo R."/>
            <person name="Ohm R.A."/>
            <person name="Bhattacharya S.S."/>
            <person name="Shirouzu T."/>
            <person name="Yoshinaga Y."/>
            <person name="Martin F.M."/>
            <person name="Grigoriev I.V."/>
            <person name="Hibbett D.S."/>
        </authorList>
    </citation>
    <scope>NUCLEOTIDE SEQUENCE [LARGE SCALE GENOMIC DNA]</scope>
    <source>
        <strain evidence="2 3">CBS 109695</strain>
    </source>
</reference>
<keyword evidence="1" id="KW-1133">Transmembrane helix</keyword>
<keyword evidence="3" id="KW-1185">Reference proteome</keyword>